<keyword evidence="1" id="KW-0812">Transmembrane</keyword>
<keyword evidence="1" id="KW-1133">Transmembrane helix</keyword>
<reference evidence="3" key="1">
    <citation type="journal article" date="2019" name="Int. J. Syst. Evol. Microbiol.">
        <title>The Global Catalogue of Microorganisms (GCM) 10K type strain sequencing project: providing services to taxonomists for standard genome sequencing and annotation.</title>
        <authorList>
            <consortium name="The Broad Institute Genomics Platform"/>
            <consortium name="The Broad Institute Genome Sequencing Center for Infectious Disease"/>
            <person name="Wu L."/>
            <person name="Ma J."/>
        </authorList>
    </citation>
    <scope>NUCLEOTIDE SEQUENCE [LARGE SCALE GENOMIC DNA]</scope>
    <source>
        <strain evidence="3">JCM 3296</strain>
    </source>
</reference>
<evidence type="ECO:0000256" key="1">
    <source>
        <dbReference type="SAM" id="Phobius"/>
    </source>
</evidence>
<name>A0ABQ2VHV3_9PSEU</name>
<gene>
    <name evidence="2" type="ORF">GCM10010178_91260</name>
</gene>
<dbReference type="Proteomes" id="UP000649573">
    <property type="component" value="Unassembled WGS sequence"/>
</dbReference>
<comment type="caution">
    <text evidence="2">The sequence shown here is derived from an EMBL/GenBank/DDBJ whole genome shotgun (WGS) entry which is preliminary data.</text>
</comment>
<keyword evidence="1" id="KW-0472">Membrane</keyword>
<evidence type="ECO:0000313" key="2">
    <source>
        <dbReference type="EMBL" id="GGU87132.1"/>
    </source>
</evidence>
<protein>
    <submittedName>
        <fullName evidence="2">Uncharacterized protein</fullName>
    </submittedName>
</protein>
<dbReference type="EMBL" id="BMRE01000110">
    <property type="protein sequence ID" value="GGU87132.1"/>
    <property type="molecule type" value="Genomic_DNA"/>
</dbReference>
<organism evidence="2 3">
    <name type="scientific">Lentzea flava</name>
    <dbReference type="NCBI Taxonomy" id="103732"/>
    <lineage>
        <taxon>Bacteria</taxon>
        <taxon>Bacillati</taxon>
        <taxon>Actinomycetota</taxon>
        <taxon>Actinomycetes</taxon>
        <taxon>Pseudonocardiales</taxon>
        <taxon>Pseudonocardiaceae</taxon>
        <taxon>Lentzea</taxon>
    </lineage>
</organism>
<keyword evidence="3" id="KW-1185">Reference proteome</keyword>
<sequence length="86" mass="8958">MPHRNCVHNEYRATTAATLGVSRSARSLGLVGLLVALIGSYVLRVAPTVMPVAGAPLALGCHGLEQTEGIAWSWRAFFGVGGIQVG</sequence>
<feature type="transmembrane region" description="Helical" evidence="1">
    <location>
        <begin position="25"/>
        <end position="43"/>
    </location>
</feature>
<accession>A0ABQ2VHV3</accession>
<proteinExistence type="predicted"/>
<evidence type="ECO:0000313" key="3">
    <source>
        <dbReference type="Proteomes" id="UP000649573"/>
    </source>
</evidence>